<organism evidence="3 4">
    <name type="scientific">Lasiosphaeris hirsuta</name>
    <dbReference type="NCBI Taxonomy" id="260670"/>
    <lineage>
        <taxon>Eukaryota</taxon>
        <taxon>Fungi</taxon>
        <taxon>Dikarya</taxon>
        <taxon>Ascomycota</taxon>
        <taxon>Pezizomycotina</taxon>
        <taxon>Sordariomycetes</taxon>
        <taxon>Sordariomycetidae</taxon>
        <taxon>Sordariales</taxon>
        <taxon>Lasiosphaeriaceae</taxon>
        <taxon>Lasiosphaeris</taxon>
    </lineage>
</organism>
<name>A0AA40BDL5_9PEZI</name>
<dbReference type="EMBL" id="JAUKUA010000001">
    <property type="protein sequence ID" value="KAK0732219.1"/>
    <property type="molecule type" value="Genomic_DNA"/>
</dbReference>
<sequence>MSRPLRIAEPTRTLHIYRHLLRESSYLPVFARSFFDSRIKDRFRRNEKDWKNVDIEKKKARHGLRYLRAANNGDRPRMRRLLLMALGRIGRRRRELLDNLIHSDAPKDGDALEAYRQKAEDRIANPRKRDFLDGWDLEKIRAFAKSQARANLRNPPRTSIAMKQLDIEETLPKENIWGMPPAKKLLRSKERKAWMELVDRIQPPLPTNEWEAIRDLVHGKLKDPAIDNPLRRPVAKNLYSRWKPTNPWNWHLYATQPVAAVDRQASRLFKLLSGRVDDNTPTGDPNAIGSRELVPRSWRRLLGQVWSLTAKMEKKASGEGWDITWGGKEFKPPVISANSEFFENIQTEGDMVGYPPGVEPGKWVEHGKLQKRGRRRGK</sequence>
<evidence type="ECO:0000256" key="1">
    <source>
        <dbReference type="SAM" id="MobiDB-lite"/>
    </source>
</evidence>
<feature type="compositionally biased region" description="Basic residues" evidence="1">
    <location>
        <begin position="369"/>
        <end position="378"/>
    </location>
</feature>
<protein>
    <recommendedName>
        <fullName evidence="2">LYR motif-containing protein Cup1-like N-terminal domain-containing protein</fullName>
    </recommendedName>
</protein>
<dbReference type="AlphaFoldDB" id="A0AA40BDL5"/>
<accession>A0AA40BDL5</accession>
<dbReference type="CDD" id="cd20273">
    <property type="entry name" value="Complex1_LYR_unchar"/>
    <property type="match status" value="1"/>
</dbReference>
<feature type="domain" description="LYR motif-containing protein Cup1-like N-terminal" evidence="2">
    <location>
        <begin position="16"/>
        <end position="97"/>
    </location>
</feature>
<evidence type="ECO:0000259" key="2">
    <source>
        <dbReference type="Pfam" id="PF20263"/>
    </source>
</evidence>
<comment type="caution">
    <text evidence="3">The sequence shown here is derived from an EMBL/GenBank/DDBJ whole genome shotgun (WGS) entry which is preliminary data.</text>
</comment>
<dbReference type="Pfam" id="PF20263">
    <property type="entry name" value="LYRM2-like"/>
    <property type="match status" value="1"/>
</dbReference>
<gene>
    <name evidence="3" type="ORF">B0H67DRAFT_640516</name>
</gene>
<evidence type="ECO:0000313" key="4">
    <source>
        <dbReference type="Proteomes" id="UP001172102"/>
    </source>
</evidence>
<evidence type="ECO:0000313" key="3">
    <source>
        <dbReference type="EMBL" id="KAK0732219.1"/>
    </source>
</evidence>
<dbReference type="InterPro" id="IPR046896">
    <property type="entry name" value="Cup1-like_N"/>
</dbReference>
<keyword evidence="4" id="KW-1185">Reference proteome</keyword>
<feature type="region of interest" description="Disordered" evidence="1">
    <location>
        <begin position="352"/>
        <end position="378"/>
    </location>
</feature>
<reference evidence="3" key="1">
    <citation type="submission" date="2023-06" db="EMBL/GenBank/DDBJ databases">
        <title>Genome-scale phylogeny and comparative genomics of the fungal order Sordariales.</title>
        <authorList>
            <consortium name="Lawrence Berkeley National Laboratory"/>
            <person name="Hensen N."/>
            <person name="Bonometti L."/>
            <person name="Westerberg I."/>
            <person name="Brannstrom I.O."/>
            <person name="Guillou S."/>
            <person name="Cros-Aarteil S."/>
            <person name="Calhoun S."/>
            <person name="Haridas S."/>
            <person name="Kuo A."/>
            <person name="Mondo S."/>
            <person name="Pangilinan J."/>
            <person name="Riley R."/>
            <person name="Labutti K."/>
            <person name="Andreopoulos B."/>
            <person name="Lipzen A."/>
            <person name="Chen C."/>
            <person name="Yanf M."/>
            <person name="Daum C."/>
            <person name="Ng V."/>
            <person name="Clum A."/>
            <person name="Steindorff A."/>
            <person name="Ohm R."/>
            <person name="Martin F."/>
            <person name="Silar P."/>
            <person name="Natvig D."/>
            <person name="Lalanne C."/>
            <person name="Gautier V."/>
            <person name="Ament-Velasquez S.L."/>
            <person name="Kruys A."/>
            <person name="Hutchinson M.I."/>
            <person name="Powell A.J."/>
            <person name="Barry K."/>
            <person name="Miller A.N."/>
            <person name="Grigoriev I.V."/>
            <person name="Debuchy R."/>
            <person name="Gladieux P."/>
            <person name="Thoren M.H."/>
            <person name="Johannesson H."/>
        </authorList>
    </citation>
    <scope>NUCLEOTIDE SEQUENCE</scope>
    <source>
        <strain evidence="3">SMH4607-1</strain>
    </source>
</reference>
<proteinExistence type="predicted"/>
<dbReference type="Proteomes" id="UP001172102">
    <property type="component" value="Unassembled WGS sequence"/>
</dbReference>